<dbReference type="InterPro" id="IPR038765">
    <property type="entry name" value="Papain-like_cys_pep_sf"/>
</dbReference>
<dbReference type="SUPFAM" id="SSF54001">
    <property type="entry name" value="Cysteine proteinases"/>
    <property type="match status" value="1"/>
</dbReference>
<dbReference type="Gene3D" id="3.90.70.20">
    <property type="match status" value="1"/>
</dbReference>
<feature type="domain" description="Peptidase C58 YopT-type" evidence="4">
    <location>
        <begin position="65"/>
        <end position="111"/>
    </location>
</feature>
<keyword evidence="1" id="KW-0645">Protease</keyword>
<evidence type="ECO:0000256" key="1">
    <source>
        <dbReference type="ARBA" id="ARBA00022670"/>
    </source>
</evidence>
<keyword evidence="6" id="KW-1185">Reference proteome</keyword>
<evidence type="ECO:0000256" key="3">
    <source>
        <dbReference type="ARBA" id="ARBA00022807"/>
    </source>
</evidence>
<dbReference type="Proteomes" id="UP000244906">
    <property type="component" value="Unassembled WGS sequence"/>
</dbReference>
<proteinExistence type="predicted"/>
<dbReference type="OrthoDB" id="5653788at2"/>
<dbReference type="Pfam" id="PF03543">
    <property type="entry name" value="Peptidase_C58"/>
    <property type="match status" value="1"/>
</dbReference>
<comment type="caution">
    <text evidence="5">The sequence shown here is derived from an EMBL/GenBank/DDBJ whole genome shotgun (WGS) entry which is preliminary data.</text>
</comment>
<evidence type="ECO:0000259" key="4">
    <source>
        <dbReference type="Pfam" id="PF03543"/>
    </source>
</evidence>
<evidence type="ECO:0000313" key="6">
    <source>
        <dbReference type="Proteomes" id="UP000244906"/>
    </source>
</evidence>
<dbReference type="AlphaFoldDB" id="A0A2V1GVE0"/>
<dbReference type="InterPro" id="IPR006473">
    <property type="entry name" value="Peptidase_C58_Yopt"/>
</dbReference>
<dbReference type="GO" id="GO:0006508">
    <property type="term" value="P:proteolysis"/>
    <property type="evidence" value="ECO:0007669"/>
    <property type="project" value="UniProtKB-KW"/>
</dbReference>
<keyword evidence="2" id="KW-0378">Hydrolase</keyword>
<dbReference type="EMBL" id="QDDL01000002">
    <property type="protein sequence ID" value="PVZ70365.1"/>
    <property type="molecule type" value="Genomic_DNA"/>
</dbReference>
<dbReference type="RefSeq" id="WP_116686437.1">
    <property type="nucleotide sequence ID" value="NZ_CAWNYD010000002.1"/>
</dbReference>
<reference evidence="5 6" key="1">
    <citation type="submission" date="2018-04" db="EMBL/GenBank/DDBJ databases">
        <title>Thalassorhabdus spongiae gen. nov., sp. nov., isolated from a marine sponge in South-West Iceland.</title>
        <authorList>
            <person name="Knobloch S."/>
            <person name="Daussin A."/>
            <person name="Johannsson R."/>
            <person name="Marteinsson V.T."/>
        </authorList>
    </citation>
    <scope>NUCLEOTIDE SEQUENCE [LARGE SCALE GENOMIC DNA]</scope>
    <source>
        <strain evidence="5 6">Hp12</strain>
    </source>
</reference>
<sequence>MDYNKRGTCEFISYQHSENNDSLERTINLYVFEHSHAVFLQFIFKDESSGKLPSHTTVFIKHVPQKSDEQDTYIFFDPNAGEFHLKEDELPSFFYNHFLRYKMHNDLLFQLYPVSLQTSASTPKI</sequence>
<evidence type="ECO:0000313" key="5">
    <source>
        <dbReference type="EMBL" id="PVZ70365.1"/>
    </source>
</evidence>
<gene>
    <name evidence="5" type="ORF">DC094_07160</name>
</gene>
<name>A0A2V1GVE0_9GAMM</name>
<protein>
    <recommendedName>
        <fullName evidence="4">Peptidase C58 YopT-type domain-containing protein</fullName>
    </recommendedName>
</protein>
<evidence type="ECO:0000256" key="2">
    <source>
        <dbReference type="ARBA" id="ARBA00022801"/>
    </source>
</evidence>
<keyword evidence="3" id="KW-0788">Thiol protease</keyword>
<organism evidence="5 6">
    <name type="scientific">Pelagibaculum spongiae</name>
    <dbReference type="NCBI Taxonomy" id="2080658"/>
    <lineage>
        <taxon>Bacteria</taxon>
        <taxon>Pseudomonadati</taxon>
        <taxon>Pseudomonadota</taxon>
        <taxon>Gammaproteobacteria</taxon>
        <taxon>Oceanospirillales</taxon>
        <taxon>Pelagibaculum</taxon>
    </lineage>
</organism>
<accession>A0A2V1GVE0</accession>
<dbReference type="GO" id="GO:0004197">
    <property type="term" value="F:cysteine-type endopeptidase activity"/>
    <property type="evidence" value="ECO:0007669"/>
    <property type="project" value="InterPro"/>
</dbReference>